<dbReference type="PROSITE" id="PS50893">
    <property type="entry name" value="ABC_TRANSPORTER_2"/>
    <property type="match status" value="1"/>
</dbReference>
<keyword evidence="5" id="KW-1185">Reference proteome</keyword>
<evidence type="ECO:0000313" key="4">
    <source>
        <dbReference type="EMBL" id="GAA4661567.1"/>
    </source>
</evidence>
<organism evidence="4 5">
    <name type="scientific">Kineococcus glutinatus</name>
    <dbReference type="NCBI Taxonomy" id="1070872"/>
    <lineage>
        <taxon>Bacteria</taxon>
        <taxon>Bacillati</taxon>
        <taxon>Actinomycetota</taxon>
        <taxon>Actinomycetes</taxon>
        <taxon>Kineosporiales</taxon>
        <taxon>Kineosporiaceae</taxon>
        <taxon>Kineococcus</taxon>
    </lineage>
</organism>
<protein>
    <recommendedName>
        <fullName evidence="3">ABC transporter domain-containing protein</fullName>
    </recommendedName>
</protein>
<dbReference type="EMBL" id="BAABIL010000727">
    <property type="protein sequence ID" value="GAA4661567.1"/>
    <property type="molecule type" value="Genomic_DNA"/>
</dbReference>
<dbReference type="PANTHER" id="PTHR24220">
    <property type="entry name" value="IMPORT ATP-BINDING PROTEIN"/>
    <property type="match status" value="1"/>
</dbReference>
<evidence type="ECO:0000313" key="5">
    <source>
        <dbReference type="Proteomes" id="UP001501195"/>
    </source>
</evidence>
<reference evidence="5" key="1">
    <citation type="journal article" date="2019" name="Int. J. Syst. Evol. Microbiol.">
        <title>The Global Catalogue of Microorganisms (GCM) 10K type strain sequencing project: providing services to taxonomists for standard genome sequencing and annotation.</title>
        <authorList>
            <consortium name="The Broad Institute Genomics Platform"/>
            <consortium name="The Broad Institute Genome Sequencing Center for Infectious Disease"/>
            <person name="Wu L."/>
            <person name="Ma J."/>
        </authorList>
    </citation>
    <scope>NUCLEOTIDE SEQUENCE [LARGE SCALE GENOMIC DNA]</scope>
    <source>
        <strain evidence="5">JCM 18126</strain>
    </source>
</reference>
<feature type="domain" description="ABC transporter" evidence="3">
    <location>
        <begin position="103"/>
        <end position="309"/>
    </location>
</feature>
<dbReference type="InterPro" id="IPR017871">
    <property type="entry name" value="ABC_transporter-like_CS"/>
</dbReference>
<dbReference type="InterPro" id="IPR015854">
    <property type="entry name" value="ABC_transpr_LolD-like"/>
</dbReference>
<dbReference type="PROSITE" id="PS00211">
    <property type="entry name" value="ABC_TRANSPORTER_1"/>
    <property type="match status" value="1"/>
</dbReference>
<dbReference type="SUPFAM" id="SSF52540">
    <property type="entry name" value="P-loop containing nucleoside triphosphate hydrolases"/>
    <property type="match status" value="2"/>
</dbReference>
<dbReference type="InterPro" id="IPR003439">
    <property type="entry name" value="ABC_transporter-like_ATP-bd"/>
</dbReference>
<keyword evidence="1" id="KW-0547">Nucleotide-binding</keyword>
<evidence type="ECO:0000259" key="3">
    <source>
        <dbReference type="PROSITE" id="PS50893"/>
    </source>
</evidence>
<dbReference type="Proteomes" id="UP001501195">
    <property type="component" value="Unassembled WGS sequence"/>
</dbReference>
<proteinExistence type="predicted"/>
<sequence>MDEPSKGLDPRARDRLADLLLAHLDGGGLLLTITHDLRLARRLGGDVLVMREACVVEAGTAGQVLTAGAHPYTRRLLGAEPSRWDFPWMRRGAAPAATGAPLVAAHGITKSYGAGDLFCDLSLQIHPGERWAFTGPSGAGKTTLGNALLRLTPVDAGTVVHAAATRGGRVQKLYQDPGLSFPRRVPLEVTVRAAMRRHGVPGARLAALLEQVGIAPEMLRRRPDQVSGGELQRIAIVRAMLPRPVLLFADEATSRLDVATQQVTTDVLVREVDEAGCALLLVTHDDDLAAAVADRRLELPARGRAAAPA</sequence>
<dbReference type="InterPro" id="IPR003593">
    <property type="entry name" value="AAA+_ATPase"/>
</dbReference>
<evidence type="ECO:0000256" key="2">
    <source>
        <dbReference type="ARBA" id="ARBA00022840"/>
    </source>
</evidence>
<accession>A0ABP8VEY3</accession>
<keyword evidence="2" id="KW-0067">ATP-binding</keyword>
<dbReference type="InterPro" id="IPR027417">
    <property type="entry name" value="P-loop_NTPase"/>
</dbReference>
<dbReference type="Gene3D" id="3.40.50.300">
    <property type="entry name" value="P-loop containing nucleotide triphosphate hydrolases"/>
    <property type="match status" value="2"/>
</dbReference>
<dbReference type="Pfam" id="PF00005">
    <property type="entry name" value="ABC_tran"/>
    <property type="match status" value="1"/>
</dbReference>
<comment type="caution">
    <text evidence="4">The sequence shown here is derived from an EMBL/GenBank/DDBJ whole genome shotgun (WGS) entry which is preliminary data.</text>
</comment>
<evidence type="ECO:0000256" key="1">
    <source>
        <dbReference type="ARBA" id="ARBA00022741"/>
    </source>
</evidence>
<name>A0ABP8VEY3_9ACTN</name>
<gene>
    <name evidence="4" type="ORF">GCM10023225_34380</name>
</gene>
<dbReference type="SMART" id="SM00382">
    <property type="entry name" value="AAA"/>
    <property type="match status" value="1"/>
</dbReference>